<keyword evidence="14" id="KW-1185">Reference proteome</keyword>
<keyword evidence="5 12" id="KW-0812">Transmembrane</keyword>
<evidence type="ECO:0000256" key="1">
    <source>
        <dbReference type="ARBA" id="ARBA00004120"/>
    </source>
</evidence>
<sequence length="967" mass="111736">MDGLEGLTGCTSDVFIEFVESLQLPSLLLLTVAVVFGVIVGISTSTLFYVFLLKPLLLKRKGCDAKRLFETDDLDKEDNQSDCISIEKKQCQNTTLNDKERKLPLNSDVAAFALKAKVVYPINQRYRPLADGASNPSLHENTRLPMLPNQMQEDSSSSSLESLSQDNEDDSGQFISSSPMPKAFQNEKFIKVNRFPETLSFTGFDARISLYCLGIQKSEQLETELWQEKNVVFLQVLQILLNAWLRKEVIDNAFHKRCLQMQERELDTLQKHPSLKLSNTEQNEDPDTPYCTLEEMERNGKDKLECQIQMILGFNRQIESLCQHLQSKSSLHSDLVDRMTGSLIENLLLMENLLNESQYSDMRNIQEKVTWWEYTTCTLESKLWLLKQEAVSRLKFTAKVLEHLTSDGELSFHEMERILSDLQCRFKEEVQQATDECAKQTKDLVNEMTKKVDTRRKKLKKIQTKERQRIQHNIQQIIDPKEFIKAYHDLLVKQRKDCCELEDKQDMRITEAVCDLWKKLHFSASQKMVDIVKELFLGALPNQTQLPLDKCDVLRQEASHDLSLHLPTEEAHANHNLEVLNQHLEQEKQTWCEEEALARVTLKHLTEQQQKLLHGTLARQQGPHNGNTEELIEMKHLLLLRAVNRQFAARQFRLRVLKEMRLSKLKTLLNETRLEFTKGLETEDCVKQHFNESVGSEAERRLVQESQLIRLEFQQEFLSELSAAAELIQEHTALVIGHTLAQNARQQAAPQDLQENEHWKHQLTEAATESVYVTRESVSTIIRKYYAQIQNVTEALEQERQQRLQCIGDTHDNIKNQIDLRKCLQKELANWSKKPTSTEFYQRVEIQKKKMLTQYDSDLDSAFEILRQKKSVLDHMEKHLCGKLQEAEETFVAHLAALARASLPGADSLNSDDEQPLGKKMSSLLNELSPKGKLRPPQVLYVIPRPVITPNDKKKMKKKGKTESEKI</sequence>
<dbReference type="Proteomes" id="UP000018468">
    <property type="component" value="Linkage group LG4"/>
</dbReference>
<evidence type="ECO:0000256" key="3">
    <source>
        <dbReference type="ARBA" id="ARBA00022475"/>
    </source>
</evidence>
<keyword evidence="6 12" id="KW-1133">Transmembrane helix</keyword>
<reference evidence="13" key="3">
    <citation type="submission" date="2025-09" db="UniProtKB">
        <authorList>
            <consortium name="Ensembl"/>
        </authorList>
    </citation>
    <scope>IDENTIFICATION</scope>
</reference>
<dbReference type="AlphaFoldDB" id="W5MVA6"/>
<feature type="compositionally biased region" description="Low complexity" evidence="11">
    <location>
        <begin position="152"/>
        <end position="165"/>
    </location>
</feature>
<evidence type="ECO:0000256" key="10">
    <source>
        <dbReference type="SAM" id="Coils"/>
    </source>
</evidence>
<reference evidence="13" key="2">
    <citation type="submission" date="2025-08" db="UniProtKB">
        <authorList>
            <consortium name="Ensembl"/>
        </authorList>
    </citation>
    <scope>IDENTIFICATION</scope>
</reference>
<dbReference type="InterPro" id="IPR026501">
    <property type="entry name" value="Limbin/EVC"/>
</dbReference>
<comment type="subcellular location">
    <subcellularLocation>
        <location evidence="2">Cell membrane</location>
        <topology evidence="2">Single-pass membrane protein</topology>
    </subcellularLocation>
    <subcellularLocation>
        <location evidence="1">Cytoplasm</location>
        <location evidence="1">Cytoskeleton</location>
        <location evidence="1">Cilium basal body</location>
    </subcellularLocation>
</comment>
<keyword evidence="3" id="KW-1003">Cell membrane</keyword>
<keyword evidence="4" id="KW-0963">Cytoplasm</keyword>
<dbReference type="Ensembl" id="ENSLOCT00000012336.1">
    <property type="protein sequence ID" value="ENSLOCP00000012315.1"/>
    <property type="gene ID" value="ENSLOCG00000010056.1"/>
</dbReference>
<dbReference type="GO" id="GO:0005886">
    <property type="term" value="C:plasma membrane"/>
    <property type="evidence" value="ECO:0007669"/>
    <property type="project" value="UniProtKB-SubCell"/>
</dbReference>
<keyword evidence="7 12" id="KW-0472">Membrane</keyword>
<dbReference type="PANTHER" id="PTHR16795:SF13">
    <property type="entry name" value="EVC COMPLEX MEMBER EVC"/>
    <property type="match status" value="1"/>
</dbReference>
<dbReference type="GeneTree" id="ENSGT00940000154127"/>
<dbReference type="GO" id="GO:0007224">
    <property type="term" value="P:smoothened signaling pathway"/>
    <property type="evidence" value="ECO:0007669"/>
    <property type="project" value="InterPro"/>
</dbReference>
<evidence type="ECO:0000256" key="4">
    <source>
        <dbReference type="ARBA" id="ARBA00022490"/>
    </source>
</evidence>
<dbReference type="EMBL" id="AHAT01001214">
    <property type="status" value="NOT_ANNOTATED_CDS"/>
    <property type="molecule type" value="Genomic_DNA"/>
</dbReference>
<evidence type="ECO:0000256" key="12">
    <source>
        <dbReference type="SAM" id="Phobius"/>
    </source>
</evidence>
<keyword evidence="10" id="KW-0175">Coiled coil</keyword>
<evidence type="ECO:0000256" key="8">
    <source>
        <dbReference type="ARBA" id="ARBA00023212"/>
    </source>
</evidence>
<dbReference type="EMBL" id="AHAT01001213">
    <property type="status" value="NOT_ANNOTATED_CDS"/>
    <property type="molecule type" value="Genomic_DNA"/>
</dbReference>
<feature type="transmembrane region" description="Helical" evidence="12">
    <location>
        <begin position="27"/>
        <end position="52"/>
    </location>
</feature>
<evidence type="ECO:0000256" key="11">
    <source>
        <dbReference type="SAM" id="MobiDB-lite"/>
    </source>
</evidence>
<feature type="coiled-coil region" evidence="10">
    <location>
        <begin position="782"/>
        <end position="834"/>
    </location>
</feature>
<dbReference type="HOGENOM" id="CLU_019294_0_0_1"/>
<organism evidence="13 14">
    <name type="scientific">Lepisosteus oculatus</name>
    <name type="common">Spotted gar</name>
    <dbReference type="NCBI Taxonomy" id="7918"/>
    <lineage>
        <taxon>Eukaryota</taxon>
        <taxon>Metazoa</taxon>
        <taxon>Chordata</taxon>
        <taxon>Craniata</taxon>
        <taxon>Vertebrata</taxon>
        <taxon>Euteleostomi</taxon>
        <taxon>Actinopterygii</taxon>
        <taxon>Neopterygii</taxon>
        <taxon>Holostei</taxon>
        <taxon>Semionotiformes</taxon>
        <taxon>Lepisosteidae</taxon>
        <taxon>Lepisosteus</taxon>
    </lineage>
</organism>
<evidence type="ECO:0000313" key="14">
    <source>
        <dbReference type="Proteomes" id="UP000018468"/>
    </source>
</evidence>
<evidence type="ECO:0000256" key="9">
    <source>
        <dbReference type="ARBA" id="ARBA00023273"/>
    </source>
</evidence>
<reference evidence="14" key="1">
    <citation type="submission" date="2011-12" db="EMBL/GenBank/DDBJ databases">
        <title>The Draft Genome of Lepisosteus oculatus.</title>
        <authorList>
            <consortium name="The Broad Institute Genome Assembly &amp; Analysis Group"/>
            <consortium name="Computational R&amp;D Group"/>
            <consortium name="and Sequencing Platform"/>
            <person name="Di Palma F."/>
            <person name="Alfoldi J."/>
            <person name="Johnson J."/>
            <person name="Berlin A."/>
            <person name="Gnerre S."/>
            <person name="Jaffe D."/>
            <person name="MacCallum I."/>
            <person name="Young S."/>
            <person name="Walker B.J."/>
            <person name="Lander E.S."/>
            <person name="Lindblad-Toh K."/>
        </authorList>
    </citation>
    <scope>NUCLEOTIDE SEQUENCE [LARGE SCALE GENOMIC DNA]</scope>
</reference>
<evidence type="ECO:0000256" key="5">
    <source>
        <dbReference type="ARBA" id="ARBA00022692"/>
    </source>
</evidence>
<feature type="region of interest" description="Disordered" evidence="11">
    <location>
        <begin position="148"/>
        <end position="177"/>
    </location>
</feature>
<feature type="region of interest" description="Disordered" evidence="11">
    <location>
        <begin position="270"/>
        <end position="289"/>
    </location>
</feature>
<keyword evidence="9" id="KW-0966">Cell projection</keyword>
<dbReference type="PANTHER" id="PTHR16795">
    <property type="entry name" value="LIMBIN/ELLIS-VAN CREVELD PROTEIN"/>
    <property type="match status" value="1"/>
</dbReference>
<protein>
    <submittedName>
        <fullName evidence="13">EvC ciliary complex subunit 1</fullName>
    </submittedName>
</protein>
<evidence type="ECO:0000256" key="7">
    <source>
        <dbReference type="ARBA" id="ARBA00023136"/>
    </source>
</evidence>
<proteinExistence type="predicted"/>
<keyword evidence="8" id="KW-0206">Cytoskeleton</keyword>
<evidence type="ECO:0000256" key="6">
    <source>
        <dbReference type="ARBA" id="ARBA00022989"/>
    </source>
</evidence>
<name>W5MVA6_LEPOC</name>
<evidence type="ECO:0000256" key="2">
    <source>
        <dbReference type="ARBA" id="ARBA00004162"/>
    </source>
</evidence>
<accession>W5MVA6</accession>
<evidence type="ECO:0000313" key="13">
    <source>
        <dbReference type="Ensembl" id="ENSLOCP00000012315.1"/>
    </source>
</evidence>
<dbReference type="Bgee" id="ENSLOCG00000010056">
    <property type="expression patterns" value="Expressed in heart and 13 other cell types or tissues"/>
</dbReference>